<evidence type="ECO:0000259" key="1">
    <source>
        <dbReference type="PROSITE" id="PS50003"/>
    </source>
</evidence>
<feature type="domain" description="PH" evidence="1">
    <location>
        <begin position="1"/>
        <end position="76"/>
    </location>
</feature>
<dbReference type="PANTHER" id="PTHR17271">
    <property type="entry name" value="PLECKSTRIN HOMOLOGY PH DOMAIN-CONTAINING PROTEIN"/>
    <property type="match status" value="1"/>
</dbReference>
<dbReference type="AlphaFoldDB" id="V4A2B7"/>
<dbReference type="CTD" id="20232757"/>
<gene>
    <name evidence="2" type="ORF">LOTGIDRAFT_127833</name>
</gene>
<keyword evidence="3" id="KW-1185">Reference proteome</keyword>
<evidence type="ECO:0000313" key="3">
    <source>
        <dbReference type="Proteomes" id="UP000030746"/>
    </source>
</evidence>
<dbReference type="PANTHER" id="PTHR17271:SF1">
    <property type="entry name" value="PROTEIN OUTSPREAD"/>
    <property type="match status" value="1"/>
</dbReference>
<dbReference type="SUPFAM" id="SSF50729">
    <property type="entry name" value="PH domain-like"/>
    <property type="match status" value="1"/>
</dbReference>
<dbReference type="GO" id="GO:0015629">
    <property type="term" value="C:actin cytoskeleton"/>
    <property type="evidence" value="ECO:0007669"/>
    <property type="project" value="TreeGrafter"/>
</dbReference>
<dbReference type="GeneID" id="20232757"/>
<feature type="non-terminal residue" evidence="2">
    <location>
        <position position="76"/>
    </location>
</feature>
<reference evidence="2 3" key="1">
    <citation type="journal article" date="2013" name="Nature">
        <title>Insights into bilaterian evolution from three spiralian genomes.</title>
        <authorList>
            <person name="Simakov O."/>
            <person name="Marletaz F."/>
            <person name="Cho S.J."/>
            <person name="Edsinger-Gonzales E."/>
            <person name="Havlak P."/>
            <person name="Hellsten U."/>
            <person name="Kuo D.H."/>
            <person name="Larsson T."/>
            <person name="Lv J."/>
            <person name="Arendt D."/>
            <person name="Savage R."/>
            <person name="Osoegawa K."/>
            <person name="de Jong P."/>
            <person name="Grimwood J."/>
            <person name="Chapman J.A."/>
            <person name="Shapiro H."/>
            <person name="Aerts A."/>
            <person name="Otillar R.P."/>
            <person name="Terry A.Y."/>
            <person name="Boore J.L."/>
            <person name="Grigoriev I.V."/>
            <person name="Lindberg D.R."/>
            <person name="Seaver E.C."/>
            <person name="Weisblat D.A."/>
            <person name="Putnam N.H."/>
            <person name="Rokhsar D.S."/>
        </authorList>
    </citation>
    <scope>NUCLEOTIDE SEQUENCE [LARGE SCALE GENOMIC DNA]</scope>
</reference>
<dbReference type="InterPro" id="IPR001849">
    <property type="entry name" value="PH_domain"/>
</dbReference>
<dbReference type="STRING" id="225164.V4A2B7"/>
<dbReference type="PROSITE" id="PS50003">
    <property type="entry name" value="PH_DOMAIN"/>
    <property type="match status" value="1"/>
</dbReference>
<dbReference type="HOGENOM" id="CLU_2504196_0_0_1"/>
<evidence type="ECO:0000313" key="2">
    <source>
        <dbReference type="EMBL" id="ESO87416.1"/>
    </source>
</evidence>
<dbReference type="Proteomes" id="UP000030746">
    <property type="component" value="Unassembled WGS sequence"/>
</dbReference>
<dbReference type="EMBL" id="KB202917">
    <property type="protein sequence ID" value="ESO87416.1"/>
    <property type="molecule type" value="Genomic_DNA"/>
</dbReference>
<dbReference type="GO" id="GO:0051015">
    <property type="term" value="F:actin filament binding"/>
    <property type="evidence" value="ECO:0007669"/>
    <property type="project" value="TreeGrafter"/>
</dbReference>
<dbReference type="InterPro" id="IPR052223">
    <property type="entry name" value="Actin_Cytoskeleton_Reg"/>
</dbReference>
<name>V4A2B7_LOTGI</name>
<sequence>KKHWFVLAGNSLHYYKDAKAEDANNLDGRIDLSTCYEVSEVNLPRNYGLKIKTRNGEYQLAAMTSGIRNNWMKALR</sequence>
<dbReference type="InterPro" id="IPR011993">
    <property type="entry name" value="PH-like_dom_sf"/>
</dbReference>
<organism evidence="2 3">
    <name type="scientific">Lottia gigantea</name>
    <name type="common">Giant owl limpet</name>
    <dbReference type="NCBI Taxonomy" id="225164"/>
    <lineage>
        <taxon>Eukaryota</taxon>
        <taxon>Metazoa</taxon>
        <taxon>Spiralia</taxon>
        <taxon>Lophotrochozoa</taxon>
        <taxon>Mollusca</taxon>
        <taxon>Gastropoda</taxon>
        <taxon>Patellogastropoda</taxon>
        <taxon>Lottioidea</taxon>
        <taxon>Lottiidae</taxon>
        <taxon>Lottia</taxon>
    </lineage>
</organism>
<dbReference type="RefSeq" id="XP_009061884.1">
    <property type="nucleotide sequence ID" value="XM_009063636.1"/>
</dbReference>
<accession>V4A2B7</accession>
<feature type="non-terminal residue" evidence="2">
    <location>
        <position position="1"/>
    </location>
</feature>
<dbReference type="KEGG" id="lgi:LOTGIDRAFT_127833"/>
<dbReference type="Pfam" id="PF00169">
    <property type="entry name" value="PH"/>
    <property type="match status" value="1"/>
</dbReference>
<proteinExistence type="predicted"/>
<dbReference type="Gene3D" id="2.30.29.30">
    <property type="entry name" value="Pleckstrin-homology domain (PH domain)/Phosphotyrosine-binding domain (PTB)"/>
    <property type="match status" value="1"/>
</dbReference>
<protein>
    <recommendedName>
        <fullName evidence="1">PH domain-containing protein</fullName>
    </recommendedName>
</protein>
<dbReference type="OrthoDB" id="9942268at2759"/>